<feature type="region of interest" description="Disordered" evidence="1">
    <location>
        <begin position="55"/>
        <end position="106"/>
    </location>
</feature>
<evidence type="ECO:0000313" key="2">
    <source>
        <dbReference type="EMBL" id="GFP54269.1"/>
    </source>
</evidence>
<evidence type="ECO:0000313" key="3">
    <source>
        <dbReference type="Proteomes" id="UP000517252"/>
    </source>
</evidence>
<gene>
    <name evidence="2" type="ORF">TASIC1_0003064700</name>
</gene>
<proteinExistence type="predicted"/>
<sequence>MGANFQAGCCLGESSKRASLLEKEQKEVRCSKQDLLLLYRESFYEESAEAAYTTFEMQPMTPYEGDEEKPRGKGKTKTGKGKAVDRDPAFTCSRNSRKAEKRREVEPGKFATKRYFKT</sequence>
<accession>A0A6V8QPT5</accession>
<feature type="compositionally biased region" description="Basic and acidic residues" evidence="1">
    <location>
        <begin position="97"/>
        <end position="106"/>
    </location>
</feature>
<dbReference type="OrthoDB" id="10473674at2759"/>
<organism evidence="2 3">
    <name type="scientific">Trichoderma asperellum</name>
    <name type="common">Filamentous fungus</name>
    <dbReference type="NCBI Taxonomy" id="101201"/>
    <lineage>
        <taxon>Eukaryota</taxon>
        <taxon>Fungi</taxon>
        <taxon>Dikarya</taxon>
        <taxon>Ascomycota</taxon>
        <taxon>Pezizomycotina</taxon>
        <taxon>Sordariomycetes</taxon>
        <taxon>Hypocreomycetidae</taxon>
        <taxon>Hypocreales</taxon>
        <taxon>Hypocreaceae</taxon>
        <taxon>Trichoderma</taxon>
    </lineage>
</organism>
<dbReference type="EMBL" id="BLZH01000003">
    <property type="protein sequence ID" value="GFP54269.1"/>
    <property type="molecule type" value="Genomic_DNA"/>
</dbReference>
<dbReference type="Proteomes" id="UP000517252">
    <property type="component" value="Unassembled WGS sequence"/>
</dbReference>
<protein>
    <submittedName>
        <fullName evidence="2">Uncharacterized protein</fullName>
    </submittedName>
</protein>
<comment type="caution">
    <text evidence="2">The sequence shown here is derived from an EMBL/GenBank/DDBJ whole genome shotgun (WGS) entry which is preliminary data.</text>
</comment>
<evidence type="ECO:0000256" key="1">
    <source>
        <dbReference type="SAM" id="MobiDB-lite"/>
    </source>
</evidence>
<name>A0A6V8QPT5_TRIAP</name>
<reference evidence="2 3" key="1">
    <citation type="submission" date="2020-07" db="EMBL/GenBank/DDBJ databases">
        <title>Trichoderma asperellum IC-1 whole genome shotgun sequence.</title>
        <authorList>
            <person name="Kanamasa S."/>
            <person name="Takahashi H."/>
        </authorList>
    </citation>
    <scope>NUCLEOTIDE SEQUENCE [LARGE SCALE GENOMIC DNA]</scope>
    <source>
        <strain evidence="2 3">IC-1</strain>
    </source>
</reference>
<dbReference type="AlphaFoldDB" id="A0A6V8QPT5"/>